<accession>A0A1I5Y1X6</accession>
<dbReference type="AlphaFoldDB" id="A0A1I5Y1X6"/>
<feature type="transmembrane region" description="Helical" evidence="5">
    <location>
        <begin position="122"/>
        <end position="140"/>
    </location>
</feature>
<feature type="transmembrane region" description="Helical" evidence="5">
    <location>
        <begin position="302"/>
        <end position="323"/>
    </location>
</feature>
<gene>
    <name evidence="6" type="ORF">SAMN04515674_116112</name>
</gene>
<dbReference type="PANTHER" id="PTHR32507:SF0">
    <property type="entry name" value="NA(+)_H(+) ANTIPORTER 2-RELATED"/>
    <property type="match status" value="1"/>
</dbReference>
<keyword evidence="5" id="KW-1133">Transmembrane helix</keyword>
<evidence type="ECO:0000256" key="3">
    <source>
        <dbReference type="ARBA" id="ARBA00022449"/>
    </source>
</evidence>
<evidence type="ECO:0000256" key="2">
    <source>
        <dbReference type="ARBA" id="ARBA00022448"/>
    </source>
</evidence>
<feature type="transmembrane region" description="Helical" evidence="5">
    <location>
        <begin position="152"/>
        <end position="171"/>
    </location>
</feature>
<dbReference type="OrthoDB" id="643057at2"/>
<keyword evidence="5" id="KW-0472">Membrane</keyword>
<keyword evidence="4" id="KW-0406">Ion transport</keyword>
<evidence type="ECO:0000313" key="7">
    <source>
        <dbReference type="Proteomes" id="UP000199306"/>
    </source>
</evidence>
<name>A0A1I5Y1X6_9BACT</name>
<evidence type="ECO:0000313" key="6">
    <source>
        <dbReference type="EMBL" id="SFQ38188.1"/>
    </source>
</evidence>
<dbReference type="RefSeq" id="WP_092019233.1">
    <property type="nucleotide sequence ID" value="NZ_FOXH01000016.1"/>
</dbReference>
<feature type="transmembrane region" description="Helical" evidence="5">
    <location>
        <begin position="28"/>
        <end position="45"/>
    </location>
</feature>
<dbReference type="Proteomes" id="UP000199306">
    <property type="component" value="Unassembled WGS sequence"/>
</dbReference>
<feature type="transmembrane region" description="Helical" evidence="5">
    <location>
        <begin position="92"/>
        <end position="110"/>
    </location>
</feature>
<dbReference type="PANTHER" id="PTHR32507">
    <property type="entry name" value="NA(+)/H(+) ANTIPORTER 1"/>
    <property type="match status" value="1"/>
</dbReference>
<evidence type="ECO:0000256" key="5">
    <source>
        <dbReference type="SAM" id="Phobius"/>
    </source>
</evidence>
<keyword evidence="5" id="KW-0812">Transmembrane</keyword>
<feature type="transmembrane region" description="Helical" evidence="5">
    <location>
        <begin position="183"/>
        <end position="205"/>
    </location>
</feature>
<dbReference type="GO" id="GO:0006811">
    <property type="term" value="P:monoatomic ion transport"/>
    <property type="evidence" value="ECO:0007669"/>
    <property type="project" value="UniProtKB-KW"/>
</dbReference>
<feature type="transmembrane region" description="Helical" evidence="5">
    <location>
        <begin position="217"/>
        <end position="246"/>
    </location>
</feature>
<protein>
    <submittedName>
        <fullName evidence="6">Kef-type K+ transport system, membrane component KefB</fullName>
    </submittedName>
</protein>
<dbReference type="GO" id="GO:0005886">
    <property type="term" value="C:plasma membrane"/>
    <property type="evidence" value="ECO:0007669"/>
    <property type="project" value="UniProtKB-SubCell"/>
</dbReference>
<feature type="transmembrane region" description="Helical" evidence="5">
    <location>
        <begin position="364"/>
        <end position="383"/>
    </location>
</feature>
<comment type="subcellular location">
    <subcellularLocation>
        <location evidence="1">Cell membrane</location>
        <topology evidence="1">Multi-pass membrane protein</topology>
    </subcellularLocation>
</comment>
<reference evidence="6 7" key="1">
    <citation type="submission" date="2016-10" db="EMBL/GenBank/DDBJ databases">
        <authorList>
            <person name="de Groot N.N."/>
        </authorList>
    </citation>
    <scope>NUCLEOTIDE SEQUENCE [LARGE SCALE GENOMIC DNA]</scope>
    <source>
        <strain evidence="7">E92,LMG 26720,CCM 7988</strain>
    </source>
</reference>
<organism evidence="6 7">
    <name type="scientific">Pseudarcicella hirudinis</name>
    <dbReference type="NCBI Taxonomy" id="1079859"/>
    <lineage>
        <taxon>Bacteria</taxon>
        <taxon>Pseudomonadati</taxon>
        <taxon>Bacteroidota</taxon>
        <taxon>Cytophagia</taxon>
        <taxon>Cytophagales</taxon>
        <taxon>Flectobacillaceae</taxon>
        <taxon>Pseudarcicella</taxon>
    </lineage>
</organism>
<feature type="transmembrane region" description="Helical" evidence="5">
    <location>
        <begin position="276"/>
        <end position="296"/>
    </location>
</feature>
<keyword evidence="3" id="KW-0050">Antiport</keyword>
<evidence type="ECO:0000256" key="4">
    <source>
        <dbReference type="ARBA" id="ARBA00023065"/>
    </source>
</evidence>
<feature type="transmembrane region" description="Helical" evidence="5">
    <location>
        <begin position="335"/>
        <end position="352"/>
    </location>
</feature>
<dbReference type="GO" id="GO:0015297">
    <property type="term" value="F:antiporter activity"/>
    <property type="evidence" value="ECO:0007669"/>
    <property type="project" value="UniProtKB-KW"/>
</dbReference>
<sequence>MTTLIIITICTLLLVAYVFDLTSSRTKIPSVILLLLLGWIVRQVSDMMKFHIPDLTPLLPVLGTIGLILIVLEGSLELELDKSKAPLIRKSFVVALLPMLGLAFGMAFLFQYFGQGSFKNNLINAIPLCVISSAIAIPSVKSLSAGVKEFVIYESSLSDIIGVLFFNFIALNETFGFASFEHFVLELLIMIVISFAATIGLSLLLNKIDHHIKFAPIILLIILIYSVSKIYHLPALIFILLFGLFLGNLDELKRFKWIRKLKAEELDKEVHKFKDLSNEATFLVRALFFLLFGYLIETKEILNAETIVWAIGVVAGIFALRAIQLKLSKLPLKPLLFISPRGLITILLFLAIEPAQNIPIVNKSLIIQVIILTAFIMMIGIMAPSSPQTEEKDDTEGHA</sequence>
<feature type="transmembrane region" description="Helical" evidence="5">
    <location>
        <begin position="52"/>
        <end position="72"/>
    </location>
</feature>
<dbReference type="STRING" id="1079859.SAMN04515674_116112"/>
<keyword evidence="2" id="KW-0813">Transport</keyword>
<proteinExistence type="predicted"/>
<dbReference type="EMBL" id="FOXH01000016">
    <property type="protein sequence ID" value="SFQ38188.1"/>
    <property type="molecule type" value="Genomic_DNA"/>
</dbReference>
<keyword evidence="7" id="KW-1185">Reference proteome</keyword>
<evidence type="ECO:0000256" key="1">
    <source>
        <dbReference type="ARBA" id="ARBA00004651"/>
    </source>
</evidence>